<proteinExistence type="predicted"/>
<dbReference type="OrthoDB" id="542361at2"/>
<dbReference type="AlphaFoldDB" id="A0A318QXF0"/>
<sequence length="59" mass="6654">MISTTTRIRVKNILNRIENNQVVTLKERIFLNKLSSVSSLVSEWLSSALGPEAHSIDNE</sequence>
<evidence type="ECO:0000313" key="2">
    <source>
        <dbReference type="Proteomes" id="UP000247807"/>
    </source>
</evidence>
<gene>
    <name evidence="1" type="ORF">DNJ73_08280</name>
</gene>
<reference evidence="1 2" key="1">
    <citation type="journal article" date="2018" name="Appl. Environ. Microbiol.">
        <title>Genome rearrangement shapes Prochlorococcus ecological adaptation.</title>
        <authorList>
            <person name="Yan W."/>
            <person name="Wei S."/>
            <person name="Wang Q."/>
            <person name="Xiao X."/>
            <person name="Zeng Q."/>
            <person name="Jiao N."/>
            <person name="Zhang R."/>
        </authorList>
    </citation>
    <scope>NUCLEOTIDE SEQUENCE [LARGE SCALE GENOMIC DNA]</scope>
    <source>
        <strain evidence="1 2">XMU1408</strain>
    </source>
</reference>
<name>A0A318QXF0_PROMR</name>
<dbReference type="Proteomes" id="UP000247807">
    <property type="component" value="Unassembled WGS sequence"/>
</dbReference>
<comment type="caution">
    <text evidence="1">The sequence shown here is derived from an EMBL/GenBank/DDBJ whole genome shotgun (WGS) entry which is preliminary data.</text>
</comment>
<dbReference type="EMBL" id="QJUE01000005">
    <property type="protein sequence ID" value="PYE01396.1"/>
    <property type="molecule type" value="Genomic_DNA"/>
</dbReference>
<dbReference type="RefSeq" id="WP_158467225.1">
    <property type="nucleotide sequence ID" value="NZ_QJUE01000005.1"/>
</dbReference>
<protein>
    <submittedName>
        <fullName evidence="1">Uncharacterized protein</fullName>
    </submittedName>
</protein>
<evidence type="ECO:0000313" key="1">
    <source>
        <dbReference type="EMBL" id="PYE01396.1"/>
    </source>
</evidence>
<organism evidence="1 2">
    <name type="scientific">Prochlorococcus marinus XMU1408</name>
    <dbReference type="NCBI Taxonomy" id="2213228"/>
    <lineage>
        <taxon>Bacteria</taxon>
        <taxon>Bacillati</taxon>
        <taxon>Cyanobacteriota</taxon>
        <taxon>Cyanophyceae</taxon>
        <taxon>Synechococcales</taxon>
        <taxon>Prochlorococcaceae</taxon>
        <taxon>Prochlorococcus</taxon>
    </lineage>
</organism>
<accession>A0A318QXF0</accession>